<dbReference type="InterPro" id="IPR007197">
    <property type="entry name" value="rSAM"/>
</dbReference>
<dbReference type="eggNOG" id="COG1533">
    <property type="taxonomic scope" value="Bacteria"/>
</dbReference>
<evidence type="ECO:0000313" key="2">
    <source>
        <dbReference type="EMBL" id="EGK03475.1"/>
    </source>
</evidence>
<proteinExistence type="predicted"/>
<dbReference type="GO" id="GO:0003824">
    <property type="term" value="F:catalytic activity"/>
    <property type="evidence" value="ECO:0007669"/>
    <property type="project" value="InterPro"/>
</dbReference>
<feature type="domain" description="Radical SAM core" evidence="1">
    <location>
        <begin position="24"/>
        <end position="165"/>
    </location>
</feature>
<name>F8X0Z7_9BACT</name>
<dbReference type="SFLD" id="SFLDS00029">
    <property type="entry name" value="Radical_SAM"/>
    <property type="match status" value="1"/>
</dbReference>
<dbReference type="HOGENOM" id="CLU_1234539_0_0_10"/>
<dbReference type="RefSeq" id="WP_006842913.1">
    <property type="nucleotide sequence ID" value="NZ_AQWJ01000003.1"/>
</dbReference>
<dbReference type="GO" id="GO:0051536">
    <property type="term" value="F:iron-sulfur cluster binding"/>
    <property type="evidence" value="ECO:0007669"/>
    <property type="project" value="InterPro"/>
</dbReference>
<dbReference type="OrthoDB" id="1030598at2"/>
<sequence>MGLIERDGNMYEFITHTWNPIKGMCKHNCSYCYMKKWNKEDRILYIDETEFKTNMGYDNYIFVGSGTDLFASNIPEEWVNRSLNHCYNANNTLFGATNKFLFQSKNPEGIVKHIKHPVFKNSVVCTTIETDLFYKDIMGYAPKIEDRVLAMEEINKFGIETYVTVEPIMQFNHDKLVEYIRRCKPNQVNIGANSNTDIVLPEPSKDEVIRLINDLNTFTQVVRKSNLDRLL</sequence>
<dbReference type="Proteomes" id="UP000006420">
    <property type="component" value="Unassembled WGS sequence"/>
</dbReference>
<comment type="caution">
    <text evidence="2">The sequence shown here is derived from an EMBL/GenBank/DDBJ whole genome shotgun (WGS) entry which is preliminary data.</text>
</comment>
<dbReference type="GeneID" id="78082194"/>
<keyword evidence="3" id="KW-1185">Reference proteome</keyword>
<organism evidence="2 3">
    <name type="scientific">Dysgonomonas mossii DSM 22836</name>
    <dbReference type="NCBI Taxonomy" id="742767"/>
    <lineage>
        <taxon>Bacteria</taxon>
        <taxon>Pseudomonadati</taxon>
        <taxon>Bacteroidota</taxon>
        <taxon>Bacteroidia</taxon>
        <taxon>Bacteroidales</taxon>
        <taxon>Dysgonomonadaceae</taxon>
        <taxon>Dysgonomonas</taxon>
    </lineage>
</organism>
<accession>F8X0Z7</accession>
<evidence type="ECO:0000313" key="3">
    <source>
        <dbReference type="Proteomes" id="UP000006420"/>
    </source>
</evidence>
<evidence type="ECO:0000259" key="1">
    <source>
        <dbReference type="Pfam" id="PF04055"/>
    </source>
</evidence>
<dbReference type="Pfam" id="PF04055">
    <property type="entry name" value="Radical_SAM"/>
    <property type="match status" value="1"/>
</dbReference>
<gene>
    <name evidence="2" type="ORF">HMPREF9456_01542</name>
</gene>
<reference evidence="2 3" key="1">
    <citation type="submission" date="2011-04" db="EMBL/GenBank/DDBJ databases">
        <title>The Genome Sequence of Dysgonomonas mossii DSM 22836.</title>
        <authorList>
            <consortium name="The Broad Institute Genome Sequencing Platform"/>
            <person name="Earl A."/>
            <person name="Ward D."/>
            <person name="Feldgarden M."/>
            <person name="Gevers D."/>
            <person name="Pudlo N."/>
            <person name="Martens E."/>
            <person name="Allen-Vercoe E."/>
            <person name="Young S.K."/>
            <person name="Zeng Q."/>
            <person name="Gargeya S."/>
            <person name="Fitzgerald M."/>
            <person name="Haas B."/>
            <person name="Abouelleil A."/>
            <person name="Alvarado L."/>
            <person name="Arachchi H.M."/>
            <person name="Berlin A."/>
            <person name="Brown A."/>
            <person name="Chapman S.B."/>
            <person name="Chen Z."/>
            <person name="Dunbar C."/>
            <person name="Freedman E."/>
            <person name="Gearin G."/>
            <person name="Gellesch M."/>
            <person name="Goldberg J."/>
            <person name="Griggs A."/>
            <person name="Gujja S."/>
            <person name="Heiman D."/>
            <person name="Howarth C."/>
            <person name="Larson L."/>
            <person name="Lui A."/>
            <person name="MacDonald P.J.P."/>
            <person name="Mehta T."/>
            <person name="Montmayeur A."/>
            <person name="Murphy C."/>
            <person name="Neiman D."/>
            <person name="Pearson M."/>
            <person name="Priest M."/>
            <person name="Roberts A."/>
            <person name="Saif S."/>
            <person name="Shea T."/>
            <person name="Shenoy N."/>
            <person name="Sisk P."/>
            <person name="Stolte C."/>
            <person name="Sykes S."/>
            <person name="Yandava C."/>
            <person name="Wortman J."/>
            <person name="Nusbaum C."/>
            <person name="Birren B."/>
        </authorList>
    </citation>
    <scope>NUCLEOTIDE SEQUENCE [LARGE SCALE GENOMIC DNA]</scope>
    <source>
        <strain evidence="2 3">DSM 22836</strain>
    </source>
</reference>
<dbReference type="AlphaFoldDB" id="F8X0Z7"/>
<protein>
    <recommendedName>
        <fullName evidence="1">Radical SAM core domain-containing protein</fullName>
    </recommendedName>
</protein>
<dbReference type="EMBL" id="ADLW01000006">
    <property type="protein sequence ID" value="EGK03475.1"/>
    <property type="molecule type" value="Genomic_DNA"/>
</dbReference>